<feature type="transmembrane region" description="Helical" evidence="10">
    <location>
        <begin position="549"/>
        <end position="568"/>
    </location>
</feature>
<feature type="transmembrane region" description="Helical" evidence="10">
    <location>
        <begin position="277"/>
        <end position="298"/>
    </location>
</feature>
<dbReference type="GO" id="GO:0005789">
    <property type="term" value="C:endoplasmic reticulum membrane"/>
    <property type="evidence" value="ECO:0007669"/>
    <property type="project" value="UniProtKB-SubCell"/>
</dbReference>
<sequence length="585" mass="63826">MAQLTLLGARCVAAVTGLKLLLAPAYRSTDFEVHRNWLAVASQTPIQRWYEEDTSEWTLDYPPTFAWFEWLLAQAARAVDPAMLKVEANHSPSPATVLFQRISVIASDAVLIFGLLFATRKCGVKHQLVALLLVLLNPGLLLVDHIHFQYNGMLLGLLVWSLALMAEGQDLAGAIVFTVLVTMKHLFACLGPLYAVYLLRHYCRGDRAVSKFMLLAASVSAVVAASFGPFIVHGQLKQVLWRLFPFGRGLLHAFWAPNFWALYAALDQFLRALLPRLGLVLPHAASSITGGLVGSSSFSVLPNITPAMTLISVFLGMTPCLIQTWRQPAPGAFPFAAVHACLTSFLLGFHVHEKAILMATVPLGWLAASSYMTFEDAYVPSENADRDLHTAAVGAGPVRRQLLRSASEMQDETSAGRGSGKDHESTTSASAGLSRKAEAWHQSATVDTGTSRGEASQLMEYCVLSTAGHYALLPLIFTLQEYPIKVLLLLVSTIGIGALTGDDDAQQQAGRRQASKTVAIAKLYLLGFAVVEGYCAVLHFLIFGEQLPFVPLMLRSVYSAMGVTAVWIRWTTRFFHQSSSKTKHV</sequence>
<keyword evidence="14" id="KW-1185">Reference proteome</keyword>
<feature type="chain" id="PRO_5043340428" description="Alpha-1,3-glucosyltransferase" evidence="12">
    <location>
        <begin position="18"/>
        <end position="585"/>
    </location>
</feature>
<organism evidence="13 14">
    <name type="scientific">Apatococcus lobatus</name>
    <dbReference type="NCBI Taxonomy" id="904363"/>
    <lineage>
        <taxon>Eukaryota</taxon>
        <taxon>Viridiplantae</taxon>
        <taxon>Chlorophyta</taxon>
        <taxon>core chlorophytes</taxon>
        <taxon>Trebouxiophyceae</taxon>
        <taxon>Chlorellales</taxon>
        <taxon>Chlorellaceae</taxon>
        <taxon>Apatococcus</taxon>
    </lineage>
</organism>
<evidence type="ECO:0000256" key="4">
    <source>
        <dbReference type="ARBA" id="ARBA00022676"/>
    </source>
</evidence>
<name>A0AAW1SGY4_9CHLO</name>
<evidence type="ECO:0000256" key="11">
    <source>
        <dbReference type="SAM" id="MobiDB-lite"/>
    </source>
</evidence>
<evidence type="ECO:0000256" key="10">
    <source>
        <dbReference type="RuleBase" id="RU363110"/>
    </source>
</evidence>
<evidence type="ECO:0000256" key="12">
    <source>
        <dbReference type="SAM" id="SignalP"/>
    </source>
</evidence>
<feature type="transmembrane region" description="Helical" evidence="10">
    <location>
        <begin position="98"/>
        <end position="118"/>
    </location>
</feature>
<feature type="transmembrane region" description="Helical" evidence="10">
    <location>
        <begin position="523"/>
        <end position="543"/>
    </location>
</feature>
<evidence type="ECO:0000256" key="6">
    <source>
        <dbReference type="ARBA" id="ARBA00022692"/>
    </source>
</evidence>
<protein>
    <recommendedName>
        <fullName evidence="10">Alpha-1,3-glucosyltransferase</fullName>
        <ecNumber evidence="10">2.4.1.-</ecNumber>
    </recommendedName>
</protein>
<feature type="transmembrane region" description="Helical" evidence="10">
    <location>
        <begin position="252"/>
        <end position="270"/>
    </location>
</feature>
<dbReference type="GO" id="GO:0006487">
    <property type="term" value="P:protein N-linked glycosylation"/>
    <property type="evidence" value="ECO:0007669"/>
    <property type="project" value="TreeGrafter"/>
</dbReference>
<evidence type="ECO:0000256" key="7">
    <source>
        <dbReference type="ARBA" id="ARBA00022824"/>
    </source>
</evidence>
<gene>
    <name evidence="13" type="ORF">WJX74_008396</name>
</gene>
<feature type="transmembrane region" description="Helical" evidence="10">
    <location>
        <begin position="304"/>
        <end position="322"/>
    </location>
</feature>
<comment type="pathway">
    <text evidence="2 10">Protein modification; protein glycosylation.</text>
</comment>
<dbReference type="GO" id="GO:0042283">
    <property type="term" value="F:dolichyl pyrophosphate Glc1Man9GlcNAc2 alpha-1,3-glucosyltransferase activity"/>
    <property type="evidence" value="ECO:0007669"/>
    <property type="project" value="TreeGrafter"/>
</dbReference>
<evidence type="ECO:0000256" key="1">
    <source>
        <dbReference type="ARBA" id="ARBA00004477"/>
    </source>
</evidence>
<feature type="transmembrane region" description="Helical" evidence="10">
    <location>
        <begin position="355"/>
        <end position="374"/>
    </location>
</feature>
<dbReference type="InterPro" id="IPR004856">
    <property type="entry name" value="Glyco_trans_ALG6/ALG8"/>
</dbReference>
<dbReference type="EMBL" id="JALJOS010000001">
    <property type="protein sequence ID" value="KAK9844901.1"/>
    <property type="molecule type" value="Genomic_DNA"/>
</dbReference>
<comment type="similarity">
    <text evidence="3 10">Belongs to the ALG6/ALG8 glucosyltransferase family.</text>
</comment>
<evidence type="ECO:0000256" key="3">
    <source>
        <dbReference type="ARBA" id="ARBA00008715"/>
    </source>
</evidence>
<evidence type="ECO:0000256" key="8">
    <source>
        <dbReference type="ARBA" id="ARBA00022989"/>
    </source>
</evidence>
<comment type="caution">
    <text evidence="13">The sequence shown here is derived from an EMBL/GenBank/DDBJ whole genome shotgun (WGS) entry which is preliminary data.</text>
</comment>
<reference evidence="13 14" key="1">
    <citation type="journal article" date="2024" name="Nat. Commun.">
        <title>Phylogenomics reveals the evolutionary origins of lichenization in chlorophyte algae.</title>
        <authorList>
            <person name="Puginier C."/>
            <person name="Libourel C."/>
            <person name="Otte J."/>
            <person name="Skaloud P."/>
            <person name="Haon M."/>
            <person name="Grisel S."/>
            <person name="Petersen M."/>
            <person name="Berrin J.G."/>
            <person name="Delaux P.M."/>
            <person name="Dal Grande F."/>
            <person name="Keller J."/>
        </authorList>
    </citation>
    <scope>NUCLEOTIDE SEQUENCE [LARGE SCALE GENOMIC DNA]</scope>
    <source>
        <strain evidence="13 14">SAG 2145</strain>
    </source>
</reference>
<dbReference type="EC" id="2.4.1.-" evidence="10"/>
<feature type="region of interest" description="Disordered" evidence="11">
    <location>
        <begin position="406"/>
        <end position="448"/>
    </location>
</feature>
<dbReference type="PANTHER" id="PTHR12413:SF2">
    <property type="entry name" value="DOLICHYL PYROPHOSPHATE GLC1MAN9GLCNAC2 ALPHA-1,3-GLUCOSYLTRANSFERASE-RELATED"/>
    <property type="match status" value="1"/>
</dbReference>
<feature type="transmembrane region" description="Helical" evidence="10">
    <location>
        <begin position="329"/>
        <end position="349"/>
    </location>
</feature>
<dbReference type="Pfam" id="PF03155">
    <property type="entry name" value="Alg6_Alg8"/>
    <property type="match status" value="2"/>
</dbReference>
<accession>A0AAW1SGY4</accession>
<keyword evidence="6 10" id="KW-0812">Transmembrane</keyword>
<dbReference type="PANTHER" id="PTHR12413">
    <property type="entry name" value="DOLICHYL GLYCOSYLTRANSFERASE"/>
    <property type="match status" value="1"/>
</dbReference>
<keyword evidence="5 10" id="KW-0808">Transferase</keyword>
<evidence type="ECO:0000256" key="5">
    <source>
        <dbReference type="ARBA" id="ARBA00022679"/>
    </source>
</evidence>
<evidence type="ECO:0000256" key="9">
    <source>
        <dbReference type="ARBA" id="ARBA00023136"/>
    </source>
</evidence>
<feature type="transmembrane region" description="Helical" evidence="10">
    <location>
        <begin position="171"/>
        <end position="200"/>
    </location>
</feature>
<evidence type="ECO:0000256" key="2">
    <source>
        <dbReference type="ARBA" id="ARBA00004922"/>
    </source>
</evidence>
<keyword evidence="7 10" id="KW-0256">Endoplasmic reticulum</keyword>
<proteinExistence type="inferred from homology"/>
<dbReference type="Proteomes" id="UP001438707">
    <property type="component" value="Unassembled WGS sequence"/>
</dbReference>
<keyword evidence="12" id="KW-0732">Signal</keyword>
<keyword evidence="9 10" id="KW-0472">Membrane</keyword>
<evidence type="ECO:0000313" key="13">
    <source>
        <dbReference type="EMBL" id="KAK9844901.1"/>
    </source>
</evidence>
<keyword evidence="8 10" id="KW-1133">Transmembrane helix</keyword>
<feature type="transmembrane region" description="Helical" evidence="10">
    <location>
        <begin position="130"/>
        <end position="151"/>
    </location>
</feature>
<dbReference type="AlphaFoldDB" id="A0AAW1SGY4"/>
<feature type="signal peptide" evidence="12">
    <location>
        <begin position="1"/>
        <end position="17"/>
    </location>
</feature>
<feature type="transmembrane region" description="Helical" evidence="10">
    <location>
        <begin position="212"/>
        <end position="232"/>
    </location>
</feature>
<comment type="subcellular location">
    <subcellularLocation>
        <location evidence="1 10">Endoplasmic reticulum membrane</location>
        <topology evidence="1 10">Multi-pass membrane protein</topology>
    </subcellularLocation>
</comment>
<evidence type="ECO:0000313" key="14">
    <source>
        <dbReference type="Proteomes" id="UP001438707"/>
    </source>
</evidence>
<keyword evidence="4 10" id="KW-0328">Glycosyltransferase</keyword>